<sequence>MRSAFAAVFAALFCLGGAAALMAEDLVIETFDSAPGTRWDYVADTVMGGVSTGQARFETERGVAFARLSGEVSTQNNGGFIQVRHRLQIPVPETAAGVRLIVRGNGEEYFVHLRTKGTRLPWQYYQAEFETTGEWREVQLPFDVFAPSGSLMRKTPTPGRVVSVGVVAFGRDHSARVDIREVGFYDR</sequence>
<feature type="chain" id="PRO_5015131092" evidence="2">
    <location>
        <begin position="24"/>
        <end position="187"/>
    </location>
</feature>
<dbReference type="SUPFAM" id="SSF49785">
    <property type="entry name" value="Galactose-binding domain-like"/>
    <property type="match status" value="1"/>
</dbReference>
<name>A0A2P8FCZ1_9RHOB</name>
<evidence type="ECO:0000256" key="2">
    <source>
        <dbReference type="SAM" id="SignalP"/>
    </source>
</evidence>
<dbReference type="EMBL" id="PYGJ01000005">
    <property type="protein sequence ID" value="PSL19596.1"/>
    <property type="molecule type" value="Genomic_DNA"/>
</dbReference>
<protein>
    <submittedName>
        <fullName evidence="4">Complex I intermediate-associated protein 30 (CIA30)</fullName>
    </submittedName>
</protein>
<dbReference type="PANTHER" id="PTHR13194:SF19">
    <property type="entry name" value="NAD(P)-BINDING ROSSMANN-FOLD SUPERFAMILY PROTEIN"/>
    <property type="match status" value="1"/>
</dbReference>
<accession>A0A2P8FCZ1</accession>
<dbReference type="InterPro" id="IPR008979">
    <property type="entry name" value="Galactose-bd-like_sf"/>
</dbReference>
<comment type="caution">
    <text evidence="4">The sequence shown here is derived from an EMBL/GenBank/DDBJ whole genome shotgun (WGS) entry which is preliminary data.</text>
</comment>
<feature type="signal peptide" evidence="2">
    <location>
        <begin position="1"/>
        <end position="23"/>
    </location>
</feature>
<gene>
    <name evidence="4" type="ORF">CLV88_10518</name>
</gene>
<dbReference type="InterPro" id="IPR013857">
    <property type="entry name" value="NADH-UbQ_OxRdtase-assoc_prot30"/>
</dbReference>
<comment type="similarity">
    <text evidence="1">Belongs to the CIA30 family.</text>
</comment>
<dbReference type="PANTHER" id="PTHR13194">
    <property type="entry name" value="COMPLEX I INTERMEDIATE-ASSOCIATED PROTEIN 30"/>
    <property type="match status" value="1"/>
</dbReference>
<proteinExistence type="inferred from homology"/>
<evidence type="ECO:0000313" key="4">
    <source>
        <dbReference type="EMBL" id="PSL19596.1"/>
    </source>
</evidence>
<feature type="domain" description="NADH:ubiquinone oxidoreductase intermediate-associated protein 30" evidence="3">
    <location>
        <begin position="37"/>
        <end position="168"/>
    </location>
</feature>
<evidence type="ECO:0000313" key="5">
    <source>
        <dbReference type="Proteomes" id="UP000240418"/>
    </source>
</evidence>
<evidence type="ECO:0000256" key="1">
    <source>
        <dbReference type="ARBA" id="ARBA00007884"/>
    </source>
</evidence>
<dbReference type="Proteomes" id="UP000240418">
    <property type="component" value="Unassembled WGS sequence"/>
</dbReference>
<dbReference type="AlphaFoldDB" id="A0A2P8FCZ1"/>
<dbReference type="InterPro" id="IPR039131">
    <property type="entry name" value="NDUFAF1"/>
</dbReference>
<keyword evidence="5" id="KW-1185">Reference proteome</keyword>
<reference evidence="4 5" key="1">
    <citation type="submission" date="2018-03" db="EMBL/GenBank/DDBJ databases">
        <title>Genomic Encyclopedia of Archaeal and Bacterial Type Strains, Phase II (KMG-II): from individual species to whole genera.</title>
        <authorList>
            <person name="Goeker M."/>
        </authorList>
    </citation>
    <scope>NUCLEOTIDE SEQUENCE [LARGE SCALE GENOMIC DNA]</scope>
    <source>
        <strain evidence="4 5">DSM 100673</strain>
    </source>
</reference>
<keyword evidence="2" id="KW-0732">Signal</keyword>
<organism evidence="4 5">
    <name type="scientific">Shimia abyssi</name>
    <dbReference type="NCBI Taxonomy" id="1662395"/>
    <lineage>
        <taxon>Bacteria</taxon>
        <taxon>Pseudomonadati</taxon>
        <taxon>Pseudomonadota</taxon>
        <taxon>Alphaproteobacteria</taxon>
        <taxon>Rhodobacterales</taxon>
        <taxon>Roseobacteraceae</taxon>
    </lineage>
</organism>
<evidence type="ECO:0000259" key="3">
    <source>
        <dbReference type="Pfam" id="PF08547"/>
    </source>
</evidence>
<dbReference type="Pfam" id="PF08547">
    <property type="entry name" value="CIA30"/>
    <property type="match status" value="1"/>
</dbReference>